<evidence type="ECO:0000256" key="8">
    <source>
        <dbReference type="HAMAP-Rule" id="MF_00461"/>
    </source>
</evidence>
<dbReference type="Gene3D" id="3.40.50.11540">
    <property type="entry name" value="NADH-ubiquinone oxidoreductase 51kDa subunit"/>
    <property type="match status" value="1"/>
</dbReference>
<dbReference type="SUPFAM" id="SSF46548">
    <property type="entry name" value="alpha-helical ferredoxin"/>
    <property type="match status" value="1"/>
</dbReference>
<evidence type="ECO:0000256" key="1">
    <source>
        <dbReference type="ARBA" id="ARBA00022448"/>
    </source>
</evidence>
<keyword evidence="7 8" id="KW-0411">Iron-sulfur</keyword>
<accession>A0A9D1IH21</accession>
<keyword evidence="1 8" id="KW-0813">Transport</keyword>
<gene>
    <name evidence="11" type="primary">rsxC</name>
    <name evidence="8" type="synonym">rnfC</name>
    <name evidence="11" type="ORF">IAC53_04580</name>
</gene>
<dbReference type="PANTHER" id="PTHR43034">
    <property type="entry name" value="ION-TRANSLOCATING OXIDOREDUCTASE COMPLEX SUBUNIT C"/>
    <property type="match status" value="1"/>
</dbReference>
<dbReference type="Gene3D" id="3.30.70.20">
    <property type="match status" value="1"/>
</dbReference>
<evidence type="ECO:0000256" key="5">
    <source>
        <dbReference type="ARBA" id="ARBA00022982"/>
    </source>
</evidence>
<evidence type="ECO:0000256" key="2">
    <source>
        <dbReference type="ARBA" id="ARBA00022485"/>
    </source>
</evidence>
<dbReference type="InterPro" id="IPR010208">
    <property type="entry name" value="Ion_transpt_RnfC/RsxC"/>
</dbReference>
<dbReference type="InterPro" id="IPR017900">
    <property type="entry name" value="4Fe4S_Fe_S_CS"/>
</dbReference>
<dbReference type="InterPro" id="IPR037225">
    <property type="entry name" value="Nuo51_FMN-bd_sf"/>
</dbReference>
<feature type="binding site" evidence="8">
    <location>
        <position position="415"/>
    </location>
    <ligand>
        <name>[4Fe-4S] cluster</name>
        <dbReference type="ChEBI" id="CHEBI:49883"/>
        <label>1</label>
    </ligand>
</feature>
<evidence type="ECO:0000259" key="10">
    <source>
        <dbReference type="PROSITE" id="PS51379"/>
    </source>
</evidence>
<feature type="binding site" evidence="8">
    <location>
        <position position="376"/>
    </location>
    <ligand>
        <name>[4Fe-4S] cluster</name>
        <dbReference type="ChEBI" id="CHEBI:49883"/>
        <label>2</label>
    </ligand>
</feature>
<keyword evidence="4 8" id="KW-0677">Repeat</keyword>
<feature type="binding site" evidence="8">
    <location>
        <position position="408"/>
    </location>
    <ligand>
        <name>[4Fe-4S] cluster</name>
        <dbReference type="ChEBI" id="CHEBI:49883"/>
        <label>2</label>
    </ligand>
</feature>
<dbReference type="InterPro" id="IPR019554">
    <property type="entry name" value="Soluble_ligand-bd"/>
</dbReference>
<dbReference type="NCBIfam" id="TIGR01945">
    <property type="entry name" value="rnfC"/>
    <property type="match status" value="1"/>
</dbReference>
<keyword evidence="8" id="KW-0472">Membrane</keyword>
<dbReference type="Pfam" id="PF13375">
    <property type="entry name" value="RnfC_N"/>
    <property type="match status" value="1"/>
</dbReference>
<name>A0A9D1IH21_9FIRM</name>
<dbReference type="SUPFAM" id="SSF142019">
    <property type="entry name" value="Nqo1 FMN-binding domain-like"/>
    <property type="match status" value="1"/>
</dbReference>
<dbReference type="Pfam" id="PF10531">
    <property type="entry name" value="SLBB"/>
    <property type="match status" value="1"/>
</dbReference>
<dbReference type="PROSITE" id="PS51379">
    <property type="entry name" value="4FE4S_FER_2"/>
    <property type="match status" value="1"/>
</dbReference>
<feature type="compositionally biased region" description="Basic and acidic residues" evidence="9">
    <location>
        <begin position="13"/>
        <end position="22"/>
    </location>
</feature>
<evidence type="ECO:0000256" key="6">
    <source>
        <dbReference type="ARBA" id="ARBA00023004"/>
    </source>
</evidence>
<reference evidence="11" key="1">
    <citation type="submission" date="2020-10" db="EMBL/GenBank/DDBJ databases">
        <authorList>
            <person name="Gilroy R."/>
        </authorList>
    </citation>
    <scope>NUCLEOTIDE SEQUENCE</scope>
    <source>
        <strain evidence="11">ChiGjej1B1-19959</strain>
    </source>
</reference>
<comment type="cofactor">
    <cofactor evidence="8">
        <name>[4Fe-4S] cluster</name>
        <dbReference type="ChEBI" id="CHEBI:49883"/>
    </cofactor>
    <text evidence="8">Binds 2 [4Fe-4S] clusters per subunit.</text>
</comment>
<dbReference type="Pfam" id="PF13237">
    <property type="entry name" value="Fer4_10"/>
    <property type="match status" value="1"/>
</dbReference>
<keyword evidence="2 8" id="KW-0004">4Fe-4S</keyword>
<dbReference type="GO" id="GO:0005886">
    <property type="term" value="C:plasma membrane"/>
    <property type="evidence" value="ECO:0007669"/>
    <property type="project" value="UniProtKB-SubCell"/>
</dbReference>
<keyword evidence="6 8" id="KW-0408">Iron</keyword>
<comment type="caution">
    <text evidence="11">The sequence shown here is derived from an EMBL/GenBank/DDBJ whole genome shotgun (WGS) entry which is preliminary data.</text>
</comment>
<dbReference type="EMBL" id="DVMW01000029">
    <property type="protein sequence ID" value="HIU35869.1"/>
    <property type="molecule type" value="Genomic_DNA"/>
</dbReference>
<keyword evidence="5 8" id="KW-0249">Electron transport</keyword>
<dbReference type="InterPro" id="IPR017896">
    <property type="entry name" value="4Fe4S_Fe-S-bd"/>
</dbReference>
<feature type="domain" description="4Fe-4S ferredoxin-type" evidence="10">
    <location>
        <begin position="356"/>
        <end position="387"/>
    </location>
</feature>
<keyword evidence="3 8" id="KW-0479">Metal-binding</keyword>
<dbReference type="GO" id="GO:0046872">
    <property type="term" value="F:metal ion binding"/>
    <property type="evidence" value="ECO:0007669"/>
    <property type="project" value="UniProtKB-KW"/>
</dbReference>
<dbReference type="Pfam" id="PF01512">
    <property type="entry name" value="Complex1_51K"/>
    <property type="match status" value="1"/>
</dbReference>
<dbReference type="NCBIfam" id="NF003454">
    <property type="entry name" value="PRK05035.1"/>
    <property type="match status" value="1"/>
</dbReference>
<reference evidence="11" key="2">
    <citation type="journal article" date="2021" name="PeerJ">
        <title>Extensive microbial diversity within the chicken gut microbiome revealed by metagenomics and culture.</title>
        <authorList>
            <person name="Gilroy R."/>
            <person name="Ravi A."/>
            <person name="Getino M."/>
            <person name="Pursley I."/>
            <person name="Horton D.L."/>
            <person name="Alikhan N.F."/>
            <person name="Baker D."/>
            <person name="Gharbi K."/>
            <person name="Hall N."/>
            <person name="Watson M."/>
            <person name="Adriaenssens E.M."/>
            <person name="Foster-Nyarko E."/>
            <person name="Jarju S."/>
            <person name="Secka A."/>
            <person name="Antonio M."/>
            <person name="Oren A."/>
            <person name="Chaudhuri R.R."/>
            <person name="La Ragione R."/>
            <person name="Hildebrand F."/>
            <person name="Pallen M.J."/>
        </authorList>
    </citation>
    <scope>NUCLEOTIDE SEQUENCE</scope>
    <source>
        <strain evidence="11">ChiGjej1B1-19959</strain>
    </source>
</reference>
<evidence type="ECO:0000313" key="12">
    <source>
        <dbReference type="Proteomes" id="UP000824071"/>
    </source>
</evidence>
<dbReference type="EC" id="7.-.-.-" evidence="8"/>
<proteinExistence type="inferred from homology"/>
<sequence>MKPKKRLRGGVHVSDEKHTREMPAKRLPAPETVTLPMRQHIGAPCEPTVKVGDTVKLGQVVGDSDAFVSAPVHASVSGKVAAVKEVKLASGLVSQAVVLENDGENTPADFAPPKIDTLDDFLAAVRASGLVGLGGAGFPTHAKLRVPADKRLDTLIINAAECEPYITVDYRECLDNSWDVLGGVHLLLEMLRPENVVIAVEDNKPEAVEVLLRVAEKDDAGNRIRVMPLRSRYPQGAEKMMVLAATGRKVPPGGLPIDVGCIVMNVASAAFLARYCKTGKPLVSRSLTVDGSAVVAPQNVRAPIGTEIDYIFKACGGFREEPVKIVAGGPMMGQAIVDTHHPILKSNNALLAFTAADLSVKAETDCIHCGRCARACPLSLMPTVIHRYALQRDGAALKRAGAAVCMECGSCAYSCPAGKPLVQFMRHAKAVLKEEEGKQ</sequence>
<feature type="binding site" evidence="8">
    <location>
        <position position="366"/>
    </location>
    <ligand>
        <name>[4Fe-4S] cluster</name>
        <dbReference type="ChEBI" id="CHEBI:49883"/>
        <label>1</label>
    </ligand>
</feature>
<dbReference type="PROSITE" id="PS00198">
    <property type="entry name" value="4FE4S_FER_1"/>
    <property type="match status" value="1"/>
</dbReference>
<comment type="similarity">
    <text evidence="8">Belongs to the 4Fe4S bacterial-type ferredoxin family. RnfC subfamily.</text>
</comment>
<dbReference type="GO" id="GO:0022900">
    <property type="term" value="P:electron transport chain"/>
    <property type="evidence" value="ECO:0007669"/>
    <property type="project" value="UniProtKB-UniRule"/>
</dbReference>
<evidence type="ECO:0000313" key="11">
    <source>
        <dbReference type="EMBL" id="HIU35869.1"/>
    </source>
</evidence>
<feature type="region of interest" description="Disordered" evidence="9">
    <location>
        <begin position="1"/>
        <end position="22"/>
    </location>
</feature>
<keyword evidence="8" id="KW-1003">Cell membrane</keyword>
<organism evidence="11 12">
    <name type="scientific">Candidatus Fimenecus excrementigallinarum</name>
    <dbReference type="NCBI Taxonomy" id="2840816"/>
    <lineage>
        <taxon>Bacteria</taxon>
        <taxon>Bacillati</taxon>
        <taxon>Bacillota</taxon>
        <taxon>Clostridia</taxon>
        <taxon>Candidatus Fimenecus</taxon>
    </lineage>
</organism>
<dbReference type="AlphaFoldDB" id="A0A9D1IH21"/>
<protein>
    <recommendedName>
        <fullName evidence="8">Ion-translocating oxidoreductase complex subunit C</fullName>
        <ecNumber evidence="8">7.-.-.-</ecNumber>
    </recommendedName>
    <alternativeName>
        <fullName evidence="8">Rnf electron transport complex subunit C</fullName>
    </alternativeName>
</protein>
<evidence type="ECO:0000256" key="3">
    <source>
        <dbReference type="ARBA" id="ARBA00022723"/>
    </source>
</evidence>
<comment type="function">
    <text evidence="8">Part of a membrane-bound complex that couples electron transfer with translocation of ions across the membrane.</text>
</comment>
<dbReference type="PANTHER" id="PTHR43034:SF2">
    <property type="entry name" value="ION-TRANSLOCATING OXIDOREDUCTASE COMPLEX SUBUNIT C"/>
    <property type="match status" value="1"/>
</dbReference>
<keyword evidence="8" id="KW-1278">Translocase</keyword>
<feature type="binding site" evidence="8">
    <location>
        <position position="369"/>
    </location>
    <ligand>
        <name>[4Fe-4S] cluster</name>
        <dbReference type="ChEBI" id="CHEBI:49883"/>
        <label>1</label>
    </ligand>
</feature>
<evidence type="ECO:0000256" key="7">
    <source>
        <dbReference type="ARBA" id="ARBA00023014"/>
    </source>
</evidence>
<comment type="subunit">
    <text evidence="8">The complex is composed of six subunits: RnfA, RnfB, RnfC, RnfD, RnfE and RnfG.</text>
</comment>
<dbReference type="Proteomes" id="UP000824071">
    <property type="component" value="Unassembled WGS sequence"/>
</dbReference>
<feature type="binding site" evidence="8">
    <location>
        <position position="372"/>
    </location>
    <ligand>
        <name>[4Fe-4S] cluster</name>
        <dbReference type="ChEBI" id="CHEBI:49883"/>
        <label>1</label>
    </ligand>
</feature>
<evidence type="ECO:0000256" key="4">
    <source>
        <dbReference type="ARBA" id="ARBA00022737"/>
    </source>
</evidence>
<feature type="binding site" evidence="8">
    <location>
        <position position="405"/>
    </location>
    <ligand>
        <name>[4Fe-4S] cluster</name>
        <dbReference type="ChEBI" id="CHEBI:49883"/>
        <label>2</label>
    </ligand>
</feature>
<evidence type="ECO:0000256" key="9">
    <source>
        <dbReference type="SAM" id="MobiDB-lite"/>
    </source>
</evidence>
<dbReference type="GO" id="GO:0009055">
    <property type="term" value="F:electron transfer activity"/>
    <property type="evidence" value="ECO:0007669"/>
    <property type="project" value="InterPro"/>
</dbReference>
<dbReference type="InterPro" id="IPR026902">
    <property type="entry name" value="RnfC_N"/>
</dbReference>
<dbReference type="GO" id="GO:0051539">
    <property type="term" value="F:4 iron, 4 sulfur cluster binding"/>
    <property type="evidence" value="ECO:0007669"/>
    <property type="project" value="UniProtKB-KW"/>
</dbReference>
<dbReference type="HAMAP" id="MF_00461">
    <property type="entry name" value="RsxC_RnfC"/>
    <property type="match status" value="1"/>
</dbReference>
<comment type="subcellular location">
    <subcellularLocation>
        <location evidence="8">Cell membrane</location>
        <topology evidence="8">Peripheral membrane protein</topology>
    </subcellularLocation>
</comment>
<feature type="binding site" evidence="8">
    <location>
        <position position="411"/>
    </location>
    <ligand>
        <name>[4Fe-4S] cluster</name>
        <dbReference type="ChEBI" id="CHEBI:49883"/>
        <label>2</label>
    </ligand>
</feature>
<dbReference type="InterPro" id="IPR011538">
    <property type="entry name" value="Nuo51_FMN-bd"/>
</dbReference>